<name>A0A150SAM1_SORCE</name>
<dbReference type="Gene3D" id="2.160.20.10">
    <property type="entry name" value="Single-stranded right-handed beta-helix, Pectin lyase-like"/>
    <property type="match status" value="1"/>
</dbReference>
<dbReference type="InterPro" id="IPR011050">
    <property type="entry name" value="Pectin_lyase_fold/virulence"/>
</dbReference>
<sequence>MGTVIKVTTLDADGPGSLREAIETPGRRIIVFEVGGIIDLNKARLDITEPFVTIAGQTAPSPGITLIRGGMRISTHDVRIQHLRFRMGDAGAAPASGFEPDVTTDGASAYDIVIDHCSVAWGVDENLSVSGPRFGGPAGTSRRVTLSNNIIAEGLHESVHAKGAHSMGTLVHDYCTDVTVVGNLYAHNYERNPWFKGFATGTIVNNVVHNPGKWAMRLGPVVKEWESSGITPEPPRVSIVGNYMQHGVDTLPGLPMVGTNSMGSAYLEDNIVVDAGGEPAPLVSPEIVILPEKPVWPDGLVALPAASVVDAVLAHAGARPRDRDEVDLRIIEDFVSGGGMLVNSQDEVGGYPTAEPTTRPLVVPADDIEGWLESFADDLE</sequence>
<comment type="caution">
    <text evidence="3">The sequence shown here is derived from an EMBL/GenBank/DDBJ whole genome shotgun (WGS) entry which is preliminary data.</text>
</comment>
<dbReference type="PANTHER" id="PTHR42970:SF1">
    <property type="entry name" value="PECTATE LYASE C-RELATED"/>
    <property type="match status" value="1"/>
</dbReference>
<dbReference type="EMBL" id="JEMC01002854">
    <property type="protein sequence ID" value="KYF84870.1"/>
    <property type="molecule type" value="Genomic_DNA"/>
</dbReference>
<dbReference type="GO" id="GO:0046872">
    <property type="term" value="F:metal ion binding"/>
    <property type="evidence" value="ECO:0007669"/>
    <property type="project" value="UniProtKB-KW"/>
</dbReference>
<evidence type="ECO:0000256" key="1">
    <source>
        <dbReference type="ARBA" id="ARBA00022723"/>
    </source>
</evidence>
<gene>
    <name evidence="3" type="ORF">BE18_38660</name>
</gene>
<protein>
    <submittedName>
        <fullName evidence="3">Pectate lyase</fullName>
    </submittedName>
</protein>
<keyword evidence="2" id="KW-0325">Glycoprotein</keyword>
<dbReference type="PANTHER" id="PTHR42970">
    <property type="entry name" value="PECTATE LYASE C-RELATED"/>
    <property type="match status" value="1"/>
</dbReference>
<organism evidence="3 4">
    <name type="scientific">Sorangium cellulosum</name>
    <name type="common">Polyangium cellulosum</name>
    <dbReference type="NCBI Taxonomy" id="56"/>
    <lineage>
        <taxon>Bacteria</taxon>
        <taxon>Pseudomonadati</taxon>
        <taxon>Myxococcota</taxon>
        <taxon>Polyangia</taxon>
        <taxon>Polyangiales</taxon>
        <taxon>Polyangiaceae</taxon>
        <taxon>Sorangium</taxon>
    </lineage>
</organism>
<proteinExistence type="predicted"/>
<reference evidence="3 4" key="1">
    <citation type="submission" date="2014-02" db="EMBL/GenBank/DDBJ databases">
        <title>The small core and large imbalanced accessory genome model reveals a collaborative survival strategy of Sorangium cellulosum strains in nature.</title>
        <authorList>
            <person name="Han K."/>
            <person name="Peng R."/>
            <person name="Blom J."/>
            <person name="Li Y.-Z."/>
        </authorList>
    </citation>
    <scope>NUCLEOTIDE SEQUENCE [LARGE SCALE GENOMIC DNA]</scope>
    <source>
        <strain evidence="3 4">So0149</strain>
    </source>
</reference>
<dbReference type="Proteomes" id="UP000075515">
    <property type="component" value="Unassembled WGS sequence"/>
</dbReference>
<dbReference type="InterPro" id="IPR052063">
    <property type="entry name" value="Polysaccharide_Lyase_1"/>
</dbReference>
<evidence type="ECO:0000313" key="3">
    <source>
        <dbReference type="EMBL" id="KYF84870.1"/>
    </source>
</evidence>
<keyword evidence="3" id="KW-0456">Lyase</keyword>
<keyword evidence="1" id="KW-0479">Metal-binding</keyword>
<evidence type="ECO:0000256" key="2">
    <source>
        <dbReference type="ARBA" id="ARBA00023180"/>
    </source>
</evidence>
<dbReference type="InterPro" id="IPR012334">
    <property type="entry name" value="Pectin_lyas_fold"/>
</dbReference>
<dbReference type="SUPFAM" id="SSF51126">
    <property type="entry name" value="Pectin lyase-like"/>
    <property type="match status" value="1"/>
</dbReference>
<dbReference type="AlphaFoldDB" id="A0A150SAM1"/>
<accession>A0A150SAM1</accession>
<evidence type="ECO:0000313" key="4">
    <source>
        <dbReference type="Proteomes" id="UP000075515"/>
    </source>
</evidence>
<dbReference type="GO" id="GO:0016829">
    <property type="term" value="F:lyase activity"/>
    <property type="evidence" value="ECO:0007669"/>
    <property type="project" value="UniProtKB-KW"/>
</dbReference>